<feature type="compositionally biased region" description="Polar residues" evidence="1">
    <location>
        <begin position="373"/>
        <end position="389"/>
    </location>
</feature>
<feature type="region of interest" description="Disordered" evidence="1">
    <location>
        <begin position="412"/>
        <end position="431"/>
    </location>
</feature>
<feature type="compositionally biased region" description="Low complexity" evidence="1">
    <location>
        <begin position="353"/>
        <end position="372"/>
    </location>
</feature>
<dbReference type="Gene3D" id="2.30.30.240">
    <property type="entry name" value="PRC-barrel domain"/>
    <property type="match status" value="3"/>
</dbReference>
<dbReference type="RefSeq" id="WP_078707294.1">
    <property type="nucleotide sequence ID" value="NZ_FUXL01000003.1"/>
</dbReference>
<proteinExistence type="predicted"/>
<name>A0A1T4NUZ2_9HYPH</name>
<dbReference type="SUPFAM" id="SSF50346">
    <property type="entry name" value="PRC-barrel domain"/>
    <property type="match status" value="3"/>
</dbReference>
<sequence>MLRTLLATTALATVIATGAFAQDAATTPKTDQPAATAPAGNQQMQAGQTQAQAQTGGDYLQKLSPNQYLASNLSDTSLYGSNAEDADSLGDIDNFLVGKDGKVAAALINSGSALGDQSRMIAVPFEQIAWSLDDDNDVRAVYKGNIDELKQAPAFMTPEAAAATNSAATAPAAGTGAAGTGVAMAPAGDANTAATTAQNNAATTTTGAAGTGTDGQMAANNTAAGTAGTANGAADGQMASASGFATNVGADQYLTSNLIGADVRSAAGDDSDDFGEIDDLVVSSNGQVDAAVIGVGGFLGIGEKDVAVPFERVAFNRTDNNELTGVLQATKDQLKSAPEFDDDRDAAMAQNDGTMTNNATGAMTADNAAPAGSNDQMAQTAPATDQANDGQMAANAPAAGVVGTGAATAPAANSDMTASTGGDTRQNLQPVTGDQLSADNLMGTTVYGPNDDSIGSVGDIALTAKGQVDAIVVDVGGFLGIGAKPVALAMDNIQIMRDDNNTLYLYTKFTQDQLENAPEYNKDTYAQNRDTMRVQSTTTAQ</sequence>
<feature type="region of interest" description="Disordered" evidence="1">
    <location>
        <begin position="518"/>
        <end position="541"/>
    </location>
</feature>
<evidence type="ECO:0000256" key="1">
    <source>
        <dbReference type="SAM" id="MobiDB-lite"/>
    </source>
</evidence>
<dbReference type="STRING" id="1365950.SAMN05428963_103182"/>
<accession>A0A1T4NUZ2</accession>
<dbReference type="PANTHER" id="PTHR36505:SF1">
    <property type="entry name" value="BLR1072 PROTEIN"/>
    <property type="match status" value="1"/>
</dbReference>
<keyword evidence="5" id="KW-1185">Reference proteome</keyword>
<feature type="signal peptide" evidence="2">
    <location>
        <begin position="1"/>
        <end position="21"/>
    </location>
</feature>
<dbReference type="EMBL" id="FUXL01000003">
    <property type="protein sequence ID" value="SJZ82558.1"/>
    <property type="molecule type" value="Genomic_DNA"/>
</dbReference>
<gene>
    <name evidence="4" type="ORF">SAMN05428963_103182</name>
</gene>
<dbReference type="InterPro" id="IPR027275">
    <property type="entry name" value="PRC-brl_dom"/>
</dbReference>
<dbReference type="PANTHER" id="PTHR36505">
    <property type="entry name" value="BLR1072 PROTEIN"/>
    <property type="match status" value="1"/>
</dbReference>
<evidence type="ECO:0000256" key="2">
    <source>
        <dbReference type="SAM" id="SignalP"/>
    </source>
</evidence>
<feature type="compositionally biased region" description="Low complexity" evidence="1">
    <location>
        <begin position="39"/>
        <end position="55"/>
    </location>
</feature>
<feature type="compositionally biased region" description="Polar residues" evidence="1">
    <location>
        <begin position="524"/>
        <end position="541"/>
    </location>
</feature>
<feature type="region of interest" description="Disordered" evidence="1">
    <location>
        <begin position="349"/>
        <end position="389"/>
    </location>
</feature>
<evidence type="ECO:0000259" key="3">
    <source>
        <dbReference type="Pfam" id="PF05239"/>
    </source>
</evidence>
<evidence type="ECO:0000313" key="5">
    <source>
        <dbReference type="Proteomes" id="UP000190135"/>
    </source>
</evidence>
<dbReference type="AlphaFoldDB" id="A0A1T4NUZ2"/>
<dbReference type="OrthoDB" id="7876889at2"/>
<dbReference type="InterPro" id="IPR011033">
    <property type="entry name" value="PRC_barrel-like_sf"/>
</dbReference>
<evidence type="ECO:0000313" key="4">
    <source>
        <dbReference type="EMBL" id="SJZ82558.1"/>
    </source>
</evidence>
<feature type="chain" id="PRO_5012910834" evidence="2">
    <location>
        <begin position="22"/>
        <end position="541"/>
    </location>
</feature>
<dbReference type="Pfam" id="PF05239">
    <property type="entry name" value="PRC"/>
    <property type="match status" value="2"/>
</dbReference>
<protein>
    <submittedName>
        <fullName evidence="4">PRC-barrel domain-containing protein</fullName>
    </submittedName>
</protein>
<feature type="region of interest" description="Disordered" evidence="1">
    <location>
        <begin position="24"/>
        <end position="55"/>
    </location>
</feature>
<keyword evidence="2" id="KW-0732">Signal</keyword>
<reference evidence="4 5" key="1">
    <citation type="submission" date="2017-02" db="EMBL/GenBank/DDBJ databases">
        <authorList>
            <person name="Peterson S.W."/>
        </authorList>
    </citation>
    <scope>NUCLEOTIDE SEQUENCE [LARGE SCALE GENOMIC DNA]</scope>
    <source>
        <strain evidence="4 5">USBA 369</strain>
    </source>
</reference>
<dbReference type="Proteomes" id="UP000190135">
    <property type="component" value="Unassembled WGS sequence"/>
</dbReference>
<feature type="domain" description="PRC-barrel" evidence="3">
    <location>
        <begin position="434"/>
        <end position="498"/>
    </location>
</feature>
<organism evidence="4 5">
    <name type="scientific">Consotaella salsifontis</name>
    <dbReference type="NCBI Taxonomy" id="1365950"/>
    <lineage>
        <taxon>Bacteria</taxon>
        <taxon>Pseudomonadati</taxon>
        <taxon>Pseudomonadota</taxon>
        <taxon>Alphaproteobacteria</taxon>
        <taxon>Hyphomicrobiales</taxon>
        <taxon>Aurantimonadaceae</taxon>
        <taxon>Consotaella</taxon>
    </lineage>
</organism>
<feature type="compositionally biased region" description="Polar residues" evidence="1">
    <location>
        <begin position="414"/>
        <end position="431"/>
    </location>
</feature>
<feature type="domain" description="PRC-barrel" evidence="3">
    <location>
        <begin position="251"/>
        <end position="315"/>
    </location>
</feature>